<dbReference type="EMBL" id="JBHSIS010000017">
    <property type="protein sequence ID" value="MFC4857203.1"/>
    <property type="molecule type" value="Genomic_DNA"/>
</dbReference>
<gene>
    <name evidence="1" type="ORF">ACFPCV_27220</name>
</gene>
<evidence type="ECO:0000313" key="2">
    <source>
        <dbReference type="Proteomes" id="UP001595859"/>
    </source>
</evidence>
<dbReference type="RefSeq" id="WP_378059187.1">
    <property type="nucleotide sequence ID" value="NZ_JBHSIS010000017.1"/>
</dbReference>
<comment type="caution">
    <text evidence="1">The sequence shown here is derived from an EMBL/GenBank/DDBJ whole genome shotgun (WGS) entry which is preliminary data.</text>
</comment>
<sequence length="69" mass="7896">MLGVQRPALNKILEELERDGVPYAAIDLLDQEGLRERAGWRRGRRHAPAGRVLPHAGISLWQWAWMPLT</sequence>
<evidence type="ECO:0000313" key="1">
    <source>
        <dbReference type="EMBL" id="MFC4857203.1"/>
    </source>
</evidence>
<proteinExistence type="predicted"/>
<reference evidence="2" key="1">
    <citation type="journal article" date="2019" name="Int. J. Syst. Evol. Microbiol.">
        <title>The Global Catalogue of Microorganisms (GCM) 10K type strain sequencing project: providing services to taxonomists for standard genome sequencing and annotation.</title>
        <authorList>
            <consortium name="The Broad Institute Genomics Platform"/>
            <consortium name="The Broad Institute Genome Sequencing Center for Infectious Disease"/>
            <person name="Wu L."/>
            <person name="Ma J."/>
        </authorList>
    </citation>
    <scope>NUCLEOTIDE SEQUENCE [LARGE SCALE GENOMIC DNA]</scope>
    <source>
        <strain evidence="2">ZS-22-S1</strain>
    </source>
</reference>
<organism evidence="1 2">
    <name type="scientific">Actinophytocola glycyrrhizae</name>
    <dbReference type="NCBI Taxonomy" id="2044873"/>
    <lineage>
        <taxon>Bacteria</taxon>
        <taxon>Bacillati</taxon>
        <taxon>Actinomycetota</taxon>
        <taxon>Actinomycetes</taxon>
        <taxon>Pseudonocardiales</taxon>
        <taxon>Pseudonocardiaceae</taxon>
    </lineage>
</organism>
<dbReference type="Proteomes" id="UP001595859">
    <property type="component" value="Unassembled WGS sequence"/>
</dbReference>
<name>A0ABV9S8N3_9PSEU</name>
<accession>A0ABV9S8N3</accession>
<protein>
    <submittedName>
        <fullName evidence="1">Uncharacterized protein</fullName>
    </submittedName>
</protein>
<keyword evidence="2" id="KW-1185">Reference proteome</keyword>